<dbReference type="EMBL" id="PJQL01000330">
    <property type="protein sequence ID" value="RCH96866.1"/>
    <property type="molecule type" value="Genomic_DNA"/>
</dbReference>
<dbReference type="STRING" id="86630.A0A367K3Z4"/>
<dbReference type="GO" id="GO:0003723">
    <property type="term" value="F:RNA binding"/>
    <property type="evidence" value="ECO:0007669"/>
    <property type="project" value="UniProtKB-KW"/>
</dbReference>
<evidence type="ECO:0000256" key="1">
    <source>
        <dbReference type="RuleBase" id="RU363098"/>
    </source>
</evidence>
<evidence type="ECO:0000259" key="2">
    <source>
        <dbReference type="Pfam" id="PF05183"/>
    </source>
</evidence>
<keyword evidence="1" id="KW-0694">RNA-binding</keyword>
<comment type="similarity">
    <text evidence="1">Belongs to the RdRP family.</text>
</comment>
<dbReference type="PANTHER" id="PTHR23079">
    <property type="entry name" value="RNA-DEPENDENT RNA POLYMERASE"/>
    <property type="match status" value="1"/>
</dbReference>
<evidence type="ECO:0000313" key="4">
    <source>
        <dbReference type="Proteomes" id="UP000252139"/>
    </source>
</evidence>
<organism evidence="3 4">
    <name type="scientific">Rhizopus azygosporus</name>
    <name type="common">Rhizopus microsporus var. azygosporus</name>
    <dbReference type="NCBI Taxonomy" id="86630"/>
    <lineage>
        <taxon>Eukaryota</taxon>
        <taxon>Fungi</taxon>
        <taxon>Fungi incertae sedis</taxon>
        <taxon>Mucoromycota</taxon>
        <taxon>Mucoromycotina</taxon>
        <taxon>Mucoromycetes</taxon>
        <taxon>Mucorales</taxon>
        <taxon>Mucorineae</taxon>
        <taxon>Rhizopodaceae</taxon>
        <taxon>Rhizopus</taxon>
    </lineage>
</organism>
<gene>
    <name evidence="3" type="ORF">CU097_011692</name>
</gene>
<protein>
    <recommendedName>
        <fullName evidence="1">RNA-dependent RNA polymerase</fullName>
        <ecNumber evidence="1">2.7.7.48</ecNumber>
    </recommendedName>
</protein>
<feature type="domain" description="RDRP core" evidence="2">
    <location>
        <begin position="332"/>
        <end position="981"/>
    </location>
</feature>
<accession>A0A367K3Z4</accession>
<dbReference type="PANTHER" id="PTHR23079:SF14">
    <property type="entry name" value="RNA-DEPENDENT RNA POLYMERASE"/>
    <property type="match status" value="1"/>
</dbReference>
<keyword evidence="4" id="KW-1185">Reference proteome</keyword>
<reference evidence="3 4" key="1">
    <citation type="journal article" date="2018" name="G3 (Bethesda)">
        <title>Phylogenetic and Phylogenomic Definition of Rhizopus Species.</title>
        <authorList>
            <person name="Gryganskyi A.P."/>
            <person name="Golan J."/>
            <person name="Dolatabadi S."/>
            <person name="Mondo S."/>
            <person name="Robb S."/>
            <person name="Idnurm A."/>
            <person name="Muszewska A."/>
            <person name="Steczkiewicz K."/>
            <person name="Masonjones S."/>
            <person name="Liao H.L."/>
            <person name="Gajdeczka M.T."/>
            <person name="Anike F."/>
            <person name="Vuek A."/>
            <person name="Anishchenko I.M."/>
            <person name="Voigt K."/>
            <person name="de Hoog G.S."/>
            <person name="Smith M.E."/>
            <person name="Heitman J."/>
            <person name="Vilgalys R."/>
            <person name="Stajich J.E."/>
        </authorList>
    </citation>
    <scope>NUCLEOTIDE SEQUENCE [LARGE SCALE GENOMIC DNA]</scope>
    <source>
        <strain evidence="3 4">CBS 357.93</strain>
    </source>
</reference>
<dbReference type="Pfam" id="PF05183">
    <property type="entry name" value="RdRP"/>
    <property type="match status" value="1"/>
</dbReference>
<dbReference type="EC" id="2.7.7.48" evidence="1"/>
<sequence length="1235" mass="140462">MSLDPHLTRCAKQIYNHLGLTDRISQLQQPNVAYNEILLMKQLLSLSDHSLLDSIVTSFIKWTPPRQRKKTVNDFISQVSQEISSLLPDDIFEDIDDELFMNAPDQGKSNKRTSSEVFDKVTPLTMVKKPKIDNTLPSTSRLNTPPPSPLNYFPAEATKSEEYNIIWSPTKSTKLFQGVSWIVIYEIARFMQACKIPWNEIPFDAFRSFIRIGMSEPRKLYEAMLRWNTETRLGQRLTGLAYSKMERCPDNVWSYIQTEKSSVTTQTTKEAMPFSPVSVSSSPSTTSPPTSICINNENSFSQDSIKRKLLKNRMVRYSAVIQFKTTGTLPKINLRVPKITASNRLFRKFGQDRFLEVVLSESSQPSMVRMMKDFLLKPFLLMQRVFRFLFIKDSTLVFFATEGPDLEPISIQQVIDWHMPIIENWDMSMSKYASRMSLGYSSSIPTIQFDPSEIEYIDDIYSETATVKDDAACMTDGCGIISCAAMKEIMGCQTTDELPCAIQGRIGGAKGIWILAPDMDFNSGKYIKIRKSQYKFKTGLPQPNCALDPHHYTFDLVKNSICIYPSNLNTQFIQVLAAGGVPTSVFVEILKEYIHRLATVVTENRNIKILRDWVTKIGSIMTRRWENEEQAEKCVWKDLSAEDDIENDMFHLDSDSADDDSKSDTSGSYTNKSHTNYLLSTKSYDSLNKYSGYPGNAFEAVVRLLDSGFDLTNAFVATRITTIFRQVMKSVNTKYRIEVPQSCTVTCVPDPTGLLRPDEVFLQLSTRKVDEKTGIRAGLVLGDVVITRNPCGLKSDIQKVKAVDCPALRMYTDIIVFPVTGDASLASKLGGGDYDGDLIFCCWDQRIVKPFQASPVIKELDRVTQAFQKDKSTLGQQVGAYPDPEKALQANFINVQMPDGTLGLYENWRTVLAEKSALDDPDVSYLAQMCARLVDAPKQGLHLKQSVYNRDRANFSKIPHPIWFMDKKNKQREGHKRAYKEANDCYTLLEQSPCVTTMDHLYKTLMTETAAFTKYSQCMFSEVDIPLKDYDLTGPWNRATELATGKNDSALQHDLELIRQAVNANMESYQKTMTEFHMLRQHIMDNTYDPNKYIENDALDFTSPFASFFELEEFIAKEYHNIPDPSKFISPIFQFDAQVNGGYMLQNIKASYAYIICVSSRKYSKYCYVVAFDALRRIKADALAKNNKENGLSETVSISIYPSLNMDRKWIRRIKESNVKDSNESSSTDQITPRV</sequence>
<dbReference type="InterPro" id="IPR057596">
    <property type="entry name" value="RDRP_core"/>
</dbReference>
<name>A0A367K3Z4_RHIAZ</name>
<keyword evidence="1" id="KW-0548">Nucleotidyltransferase</keyword>
<dbReference type="Proteomes" id="UP000252139">
    <property type="component" value="Unassembled WGS sequence"/>
</dbReference>
<proteinExistence type="inferred from homology"/>
<dbReference type="AlphaFoldDB" id="A0A367K3Z4"/>
<dbReference type="GO" id="GO:0003968">
    <property type="term" value="F:RNA-directed RNA polymerase activity"/>
    <property type="evidence" value="ECO:0007669"/>
    <property type="project" value="UniProtKB-KW"/>
</dbReference>
<comment type="catalytic activity">
    <reaction evidence="1">
        <text>RNA(n) + a ribonucleoside 5'-triphosphate = RNA(n+1) + diphosphate</text>
        <dbReference type="Rhea" id="RHEA:21248"/>
        <dbReference type="Rhea" id="RHEA-COMP:14527"/>
        <dbReference type="Rhea" id="RHEA-COMP:17342"/>
        <dbReference type="ChEBI" id="CHEBI:33019"/>
        <dbReference type="ChEBI" id="CHEBI:61557"/>
        <dbReference type="ChEBI" id="CHEBI:140395"/>
        <dbReference type="EC" id="2.7.7.48"/>
    </reaction>
</comment>
<dbReference type="GO" id="GO:0031380">
    <property type="term" value="C:nuclear RNA-directed RNA polymerase complex"/>
    <property type="evidence" value="ECO:0007669"/>
    <property type="project" value="TreeGrafter"/>
</dbReference>
<comment type="caution">
    <text evidence="3">The sequence shown here is derived from an EMBL/GenBank/DDBJ whole genome shotgun (WGS) entry which is preliminary data.</text>
</comment>
<evidence type="ECO:0000313" key="3">
    <source>
        <dbReference type="EMBL" id="RCH96866.1"/>
    </source>
</evidence>
<dbReference type="OrthoDB" id="10055769at2759"/>
<keyword evidence="1" id="KW-0808">Transferase</keyword>
<keyword evidence="1" id="KW-0696">RNA-directed RNA polymerase</keyword>
<dbReference type="InterPro" id="IPR007855">
    <property type="entry name" value="RDRP"/>
</dbReference>
<dbReference type="GO" id="GO:0030422">
    <property type="term" value="P:siRNA processing"/>
    <property type="evidence" value="ECO:0007669"/>
    <property type="project" value="TreeGrafter"/>
</dbReference>